<feature type="region of interest" description="Disordered" evidence="1">
    <location>
        <begin position="52"/>
        <end position="81"/>
    </location>
</feature>
<gene>
    <name evidence="2" type="ORF">WMY93_029820</name>
</gene>
<dbReference type="AlphaFoldDB" id="A0AAW0MSA8"/>
<feature type="region of interest" description="Disordered" evidence="1">
    <location>
        <begin position="106"/>
        <end position="137"/>
    </location>
</feature>
<dbReference type="EMBL" id="JBBPFD010000022">
    <property type="protein sequence ID" value="KAK7881411.1"/>
    <property type="molecule type" value="Genomic_DNA"/>
</dbReference>
<keyword evidence="3" id="KW-1185">Reference proteome</keyword>
<organism evidence="2 3">
    <name type="scientific">Mugilogobius chulae</name>
    <name type="common">yellowstripe goby</name>
    <dbReference type="NCBI Taxonomy" id="88201"/>
    <lineage>
        <taxon>Eukaryota</taxon>
        <taxon>Metazoa</taxon>
        <taxon>Chordata</taxon>
        <taxon>Craniata</taxon>
        <taxon>Vertebrata</taxon>
        <taxon>Euteleostomi</taxon>
        <taxon>Actinopterygii</taxon>
        <taxon>Neopterygii</taxon>
        <taxon>Teleostei</taxon>
        <taxon>Neoteleostei</taxon>
        <taxon>Acanthomorphata</taxon>
        <taxon>Gobiaria</taxon>
        <taxon>Gobiiformes</taxon>
        <taxon>Gobioidei</taxon>
        <taxon>Gobiidae</taxon>
        <taxon>Gobionellinae</taxon>
        <taxon>Mugilogobius</taxon>
    </lineage>
</organism>
<proteinExistence type="predicted"/>
<sequence>MAEDRELSARAGVCDLHFTHESFSNFTEVELGFLENGAVPTLALPRTRPSTLLPSPPGASPLTQQPTVHGGLRSLEPKGTREIGCQTDPVLTKYACVQANLKPPRRSKAVQARAPNRSVSCDTGSLMDIPFPENPSASSTPLKERGWICLEHLTQASIWMESNEVGNSVRMEKEGIGKKIDALTKLKGMKDVGMWRKSLVNHLYWSATTSASGEEVVAKWISVANHIQNVPLLSA</sequence>
<dbReference type="Proteomes" id="UP001460270">
    <property type="component" value="Unassembled WGS sequence"/>
</dbReference>
<reference evidence="3" key="1">
    <citation type="submission" date="2024-04" db="EMBL/GenBank/DDBJ databases">
        <title>Salinicola lusitanus LLJ914,a marine bacterium isolated from the Okinawa Trough.</title>
        <authorList>
            <person name="Li J."/>
        </authorList>
    </citation>
    <scope>NUCLEOTIDE SEQUENCE [LARGE SCALE GENOMIC DNA]</scope>
</reference>
<evidence type="ECO:0000313" key="2">
    <source>
        <dbReference type="EMBL" id="KAK7881411.1"/>
    </source>
</evidence>
<name>A0AAW0MSA8_9GOBI</name>
<comment type="caution">
    <text evidence="2">The sequence shown here is derived from an EMBL/GenBank/DDBJ whole genome shotgun (WGS) entry which is preliminary data.</text>
</comment>
<evidence type="ECO:0000313" key="3">
    <source>
        <dbReference type="Proteomes" id="UP001460270"/>
    </source>
</evidence>
<protein>
    <submittedName>
        <fullName evidence="2">Uncharacterized protein</fullName>
    </submittedName>
</protein>
<accession>A0AAW0MSA8</accession>
<evidence type="ECO:0000256" key="1">
    <source>
        <dbReference type="SAM" id="MobiDB-lite"/>
    </source>
</evidence>